<keyword evidence="1" id="KW-1133">Transmembrane helix</keyword>
<protein>
    <submittedName>
        <fullName evidence="2">Uncharacterized protein</fullName>
    </submittedName>
</protein>
<name>A0AAT9FQ93_9BACT</name>
<feature type="transmembrane region" description="Helical" evidence="1">
    <location>
        <begin position="15"/>
        <end position="36"/>
    </location>
</feature>
<keyword evidence="1" id="KW-0472">Membrane</keyword>
<sequence>MARRSRSKTTSKSNLAVYIIVGVAVIGALIAGKIILDKRAQHFSNLSELSIADFKNNANSLSGNEYRISGKIIEKLKWTSDRGQLISLTTEQGDGDEGMIGIMVPAGIDNVNLEKGHSYTFKVEINREGMPVALDVKAK</sequence>
<dbReference type="EMBL" id="AP026866">
    <property type="protein sequence ID" value="BDS08200.1"/>
    <property type="molecule type" value="Genomic_DNA"/>
</dbReference>
<reference evidence="2" key="1">
    <citation type="submission" date="2024-07" db="EMBL/GenBank/DDBJ databases">
        <title>Complete genome sequence of Verrucomicrobiaceae bacterium NT6N.</title>
        <authorList>
            <person name="Huang C."/>
            <person name="Takami H."/>
            <person name="Hamasaki K."/>
        </authorList>
    </citation>
    <scope>NUCLEOTIDE SEQUENCE</scope>
    <source>
        <strain evidence="2">NT6N</strain>
    </source>
</reference>
<proteinExistence type="predicted"/>
<gene>
    <name evidence="2" type="ORF">NT6N_32400</name>
</gene>
<dbReference type="AlphaFoldDB" id="A0AAT9FQ93"/>
<accession>A0AAT9FQ93</accession>
<evidence type="ECO:0000313" key="2">
    <source>
        <dbReference type="EMBL" id="BDS08200.1"/>
    </source>
</evidence>
<organism evidence="2">
    <name type="scientific">Oceaniferula spumae</name>
    <dbReference type="NCBI Taxonomy" id="2979115"/>
    <lineage>
        <taxon>Bacteria</taxon>
        <taxon>Pseudomonadati</taxon>
        <taxon>Verrucomicrobiota</taxon>
        <taxon>Verrucomicrobiia</taxon>
        <taxon>Verrucomicrobiales</taxon>
        <taxon>Verrucomicrobiaceae</taxon>
        <taxon>Oceaniferula</taxon>
    </lineage>
</organism>
<dbReference type="KEGG" id="osu:NT6N_32400"/>
<evidence type="ECO:0000256" key="1">
    <source>
        <dbReference type="SAM" id="Phobius"/>
    </source>
</evidence>
<keyword evidence="1" id="KW-0812">Transmembrane</keyword>